<reference evidence="2 3" key="1">
    <citation type="journal article" date="2020" name="G3 (Bethesda)">
        <title>Improved Reference Genome for Cyclotella cryptica CCMP332, a Model for Cell Wall Morphogenesis, Salinity Adaptation, and Lipid Production in Diatoms (Bacillariophyta).</title>
        <authorList>
            <person name="Roberts W.R."/>
            <person name="Downey K.M."/>
            <person name="Ruck E.C."/>
            <person name="Traller J.C."/>
            <person name="Alverson A.J."/>
        </authorList>
    </citation>
    <scope>NUCLEOTIDE SEQUENCE [LARGE SCALE GENOMIC DNA]</scope>
    <source>
        <strain evidence="2 3">CCMP332</strain>
    </source>
</reference>
<sequence length="133" mass="15148">MTSPSTSKHCTQSHFRSPFRQYSECRVTTAVQSFSHHRATLHQSFYSPRHFPKFLATAMLCSGVVGYAAMEWYWSVKMEERAGIYVMAYNGSNVGIDSNKNADTLSSVGLARKMTFRANDVGFNNSRRVTQFW</sequence>
<feature type="transmembrane region" description="Helical" evidence="1">
    <location>
        <begin position="54"/>
        <end position="74"/>
    </location>
</feature>
<keyword evidence="3" id="KW-1185">Reference proteome</keyword>
<organism evidence="2 3">
    <name type="scientific">Cyclotella cryptica</name>
    <dbReference type="NCBI Taxonomy" id="29204"/>
    <lineage>
        <taxon>Eukaryota</taxon>
        <taxon>Sar</taxon>
        <taxon>Stramenopiles</taxon>
        <taxon>Ochrophyta</taxon>
        <taxon>Bacillariophyta</taxon>
        <taxon>Coscinodiscophyceae</taxon>
        <taxon>Thalassiosirophycidae</taxon>
        <taxon>Stephanodiscales</taxon>
        <taxon>Stephanodiscaceae</taxon>
        <taxon>Cyclotella</taxon>
    </lineage>
</organism>
<proteinExistence type="predicted"/>
<dbReference type="Proteomes" id="UP001516023">
    <property type="component" value="Unassembled WGS sequence"/>
</dbReference>
<keyword evidence="1" id="KW-0812">Transmembrane</keyword>
<comment type="caution">
    <text evidence="2">The sequence shown here is derived from an EMBL/GenBank/DDBJ whole genome shotgun (WGS) entry which is preliminary data.</text>
</comment>
<evidence type="ECO:0000256" key="1">
    <source>
        <dbReference type="SAM" id="Phobius"/>
    </source>
</evidence>
<keyword evidence="1" id="KW-1133">Transmembrane helix</keyword>
<accession>A0ABD3QPG4</accession>
<protein>
    <submittedName>
        <fullName evidence="2">Uncharacterized protein</fullName>
    </submittedName>
</protein>
<evidence type="ECO:0000313" key="2">
    <source>
        <dbReference type="EMBL" id="KAL3802240.1"/>
    </source>
</evidence>
<evidence type="ECO:0000313" key="3">
    <source>
        <dbReference type="Proteomes" id="UP001516023"/>
    </source>
</evidence>
<dbReference type="EMBL" id="JABMIG020000021">
    <property type="protein sequence ID" value="KAL3802240.1"/>
    <property type="molecule type" value="Genomic_DNA"/>
</dbReference>
<gene>
    <name evidence="2" type="ORF">HJC23_001784</name>
</gene>
<dbReference type="AlphaFoldDB" id="A0ABD3QPG4"/>
<keyword evidence="1" id="KW-0472">Membrane</keyword>
<name>A0ABD3QPG4_9STRA</name>